<dbReference type="InterPro" id="IPR036942">
    <property type="entry name" value="Beta-barrel_TonB_sf"/>
</dbReference>
<dbReference type="AlphaFoldDB" id="A0A4R1LA26"/>
<sequence length="756" mass="83948">MRRYLLLLFLCSFIFIPVSHATVFGEIQGIVHDPQHRPLPGAAVTIHAVHSSFSKTATTNGDGYFALLAVPLGEYRIEIAAQGFDRLEQTLRVASDSSPILHFQLQVGSVQQSVKVTSQTDVANVNSVTPTTTINRIDIARTPGGDRTNSQAMITNYVPGAYMVHDMLHMRGGHQVSWEIDGVDIPNTNIASNLGAQIDPKDIDYLEVQRGSYNADVGDRTYGVFNVAPRTGFERSREAELVTSYGSFNQTNDQFNFGDHTERFAYYASLNGNRTDYGLMPPVSKAYHDAANGYGGFNSLVYNRTPRDQLRLVSQLRTDYFQIPYDPNPDSLENQLYNSSGLRDGQHEVDGFSAFTWAHSFNSTTLLQLSPFYHYNSANYEPNPQDMPVATTSDRATNYGGVQASLSTEWKKHTLQAGFYSFGQHDGYTFGSRFNDGSFPNFSVKDSAAGGLIEEYVSDNYKATSWLTLIAGLRSSQFRGTVSESDNDPRFGIAVQIPKLNWVFRAFYGRYYQAPPLLTAAGPLIGYANSTNTAFTPLHGERDEEHQFGLQIPFHGWLLDADTFKTRANNFLDHSNVGESNIFFPVTIDGALIQAWELTIHSPTIARLGQVHLAYSNQVAQQRGPITGGLICTPVSSPQCDAGFSYTPLDHDQRNTLNAGIDSSLPWHAYGSANLYYGSGFTNGDPNAQYPGEYLPHDTSLNLALGKVFREKTTLSVNATNVTNHRVLLDNSLTFGGFHYNDPREIYGEVRYRFHY</sequence>
<dbReference type="SUPFAM" id="SSF49464">
    <property type="entry name" value="Carboxypeptidase regulatory domain-like"/>
    <property type="match status" value="1"/>
</dbReference>
<keyword evidence="5 7" id="KW-0472">Membrane</keyword>
<organism evidence="9 10">
    <name type="scientific">Acidipila rosea</name>
    <dbReference type="NCBI Taxonomy" id="768535"/>
    <lineage>
        <taxon>Bacteria</taxon>
        <taxon>Pseudomonadati</taxon>
        <taxon>Acidobacteriota</taxon>
        <taxon>Terriglobia</taxon>
        <taxon>Terriglobales</taxon>
        <taxon>Acidobacteriaceae</taxon>
        <taxon>Acidipila</taxon>
    </lineage>
</organism>
<accession>A0A4R1LA26</accession>
<name>A0A4R1LA26_9BACT</name>
<comment type="caution">
    <text evidence="9">The sequence shown here is derived from an EMBL/GenBank/DDBJ whole genome shotgun (WGS) entry which is preliminary data.</text>
</comment>
<dbReference type="SUPFAM" id="SSF56935">
    <property type="entry name" value="Porins"/>
    <property type="match status" value="1"/>
</dbReference>
<evidence type="ECO:0000256" key="8">
    <source>
        <dbReference type="SAM" id="SignalP"/>
    </source>
</evidence>
<gene>
    <name evidence="9" type="ORF">C7378_0218</name>
</gene>
<dbReference type="InterPro" id="IPR008969">
    <property type="entry name" value="CarboxyPept-like_regulatory"/>
</dbReference>
<evidence type="ECO:0000256" key="7">
    <source>
        <dbReference type="PROSITE-ProRule" id="PRU01360"/>
    </source>
</evidence>
<dbReference type="EMBL" id="SMGK01000001">
    <property type="protein sequence ID" value="TCK75238.1"/>
    <property type="molecule type" value="Genomic_DNA"/>
</dbReference>
<dbReference type="Pfam" id="PF13620">
    <property type="entry name" value="CarboxypepD_reg"/>
    <property type="match status" value="1"/>
</dbReference>
<proteinExistence type="inferred from homology"/>
<evidence type="ECO:0000313" key="10">
    <source>
        <dbReference type="Proteomes" id="UP000295210"/>
    </source>
</evidence>
<keyword evidence="9" id="KW-0675">Receptor</keyword>
<evidence type="ECO:0000256" key="3">
    <source>
        <dbReference type="ARBA" id="ARBA00022452"/>
    </source>
</evidence>
<keyword evidence="4 7" id="KW-0812">Transmembrane</keyword>
<feature type="signal peptide" evidence="8">
    <location>
        <begin position="1"/>
        <end position="21"/>
    </location>
</feature>
<evidence type="ECO:0000256" key="4">
    <source>
        <dbReference type="ARBA" id="ARBA00022692"/>
    </source>
</evidence>
<feature type="chain" id="PRO_5020524019" evidence="8">
    <location>
        <begin position="22"/>
        <end position="756"/>
    </location>
</feature>
<comment type="subcellular location">
    <subcellularLocation>
        <location evidence="1 7">Cell outer membrane</location>
        <topology evidence="1 7">Multi-pass membrane protein</topology>
    </subcellularLocation>
</comment>
<dbReference type="PROSITE" id="PS52016">
    <property type="entry name" value="TONB_DEPENDENT_REC_3"/>
    <property type="match status" value="1"/>
</dbReference>
<keyword evidence="8" id="KW-0732">Signal</keyword>
<dbReference type="Proteomes" id="UP000295210">
    <property type="component" value="Unassembled WGS sequence"/>
</dbReference>
<keyword evidence="10" id="KW-1185">Reference proteome</keyword>
<keyword evidence="3 7" id="KW-1134">Transmembrane beta strand</keyword>
<evidence type="ECO:0000256" key="1">
    <source>
        <dbReference type="ARBA" id="ARBA00004571"/>
    </source>
</evidence>
<dbReference type="InterPro" id="IPR039426">
    <property type="entry name" value="TonB-dep_rcpt-like"/>
</dbReference>
<keyword evidence="2 7" id="KW-0813">Transport</keyword>
<reference evidence="9 10" key="1">
    <citation type="submission" date="2019-03" db="EMBL/GenBank/DDBJ databases">
        <title>Genomic Encyclopedia of Type Strains, Phase IV (KMG-IV): sequencing the most valuable type-strain genomes for metagenomic binning, comparative biology and taxonomic classification.</title>
        <authorList>
            <person name="Goeker M."/>
        </authorList>
    </citation>
    <scope>NUCLEOTIDE SEQUENCE [LARGE SCALE GENOMIC DNA]</scope>
    <source>
        <strain evidence="9 10">DSM 103428</strain>
    </source>
</reference>
<dbReference type="OrthoDB" id="100353at2"/>
<evidence type="ECO:0000256" key="2">
    <source>
        <dbReference type="ARBA" id="ARBA00022448"/>
    </source>
</evidence>
<dbReference type="Gene3D" id="2.60.40.1120">
    <property type="entry name" value="Carboxypeptidase-like, regulatory domain"/>
    <property type="match status" value="1"/>
</dbReference>
<keyword evidence="6 7" id="KW-0998">Cell outer membrane</keyword>
<dbReference type="GO" id="GO:0009279">
    <property type="term" value="C:cell outer membrane"/>
    <property type="evidence" value="ECO:0007669"/>
    <property type="project" value="UniProtKB-SubCell"/>
</dbReference>
<evidence type="ECO:0000256" key="6">
    <source>
        <dbReference type="ARBA" id="ARBA00023237"/>
    </source>
</evidence>
<dbReference type="RefSeq" id="WP_131990850.1">
    <property type="nucleotide sequence ID" value="NZ_SMGK01000001.1"/>
</dbReference>
<protein>
    <submittedName>
        <fullName evidence="9">Outer membrane receptor protein involved in Fe transport</fullName>
    </submittedName>
</protein>
<dbReference type="Gene3D" id="2.40.170.20">
    <property type="entry name" value="TonB-dependent receptor, beta-barrel domain"/>
    <property type="match status" value="1"/>
</dbReference>
<evidence type="ECO:0000313" key="9">
    <source>
        <dbReference type="EMBL" id="TCK75238.1"/>
    </source>
</evidence>
<evidence type="ECO:0000256" key="5">
    <source>
        <dbReference type="ARBA" id="ARBA00023136"/>
    </source>
</evidence>
<comment type="similarity">
    <text evidence="7">Belongs to the TonB-dependent receptor family.</text>
</comment>